<organism evidence="6 7">
    <name type="scientific">Listeria grandensis</name>
    <dbReference type="NCBI Taxonomy" id="1494963"/>
    <lineage>
        <taxon>Bacteria</taxon>
        <taxon>Bacillati</taxon>
        <taxon>Bacillota</taxon>
        <taxon>Bacilli</taxon>
        <taxon>Bacillales</taxon>
        <taxon>Listeriaceae</taxon>
        <taxon>Listeria</taxon>
    </lineage>
</organism>
<gene>
    <name evidence="6" type="ORF">HCA69_04350</name>
</gene>
<dbReference type="GO" id="GO:0006013">
    <property type="term" value="P:mannose metabolic process"/>
    <property type="evidence" value="ECO:0007669"/>
    <property type="project" value="InterPro"/>
</dbReference>
<dbReference type="Pfam" id="PF07748">
    <property type="entry name" value="Glyco_hydro_38C"/>
    <property type="match status" value="1"/>
</dbReference>
<comment type="caution">
    <text evidence="6">The sequence shown here is derived from an EMBL/GenBank/DDBJ whole genome shotgun (WGS) entry which is preliminary data.</text>
</comment>
<dbReference type="Gene3D" id="1.20.1270.50">
    <property type="entry name" value="Glycoside hydrolase family 38, central domain"/>
    <property type="match status" value="1"/>
</dbReference>
<dbReference type="FunFam" id="2.70.98.30:FF:000010">
    <property type="entry name" value="Cytosolic alpha-mannosidase"/>
    <property type="match status" value="1"/>
</dbReference>
<dbReference type="FunFam" id="3.20.110.10:FF:000002">
    <property type="entry name" value="alpha-mannosidase 2C1 isoform X1"/>
    <property type="match status" value="1"/>
</dbReference>
<dbReference type="EMBL" id="JAARWN010000001">
    <property type="protein sequence ID" value="MBC1935585.1"/>
    <property type="molecule type" value="Genomic_DNA"/>
</dbReference>
<keyword evidence="3" id="KW-0378">Hydrolase</keyword>
<dbReference type="GO" id="GO:0030246">
    <property type="term" value="F:carbohydrate binding"/>
    <property type="evidence" value="ECO:0007669"/>
    <property type="project" value="InterPro"/>
</dbReference>
<accession>A0A7X0Y226</accession>
<evidence type="ECO:0000313" key="6">
    <source>
        <dbReference type="EMBL" id="MBC1935585.1"/>
    </source>
</evidence>
<evidence type="ECO:0000313" key="7">
    <source>
        <dbReference type="Proteomes" id="UP000535908"/>
    </source>
</evidence>
<dbReference type="GO" id="GO:0046872">
    <property type="term" value="F:metal ion binding"/>
    <property type="evidence" value="ECO:0007669"/>
    <property type="project" value="UniProtKB-KW"/>
</dbReference>
<dbReference type="Gene3D" id="3.20.110.10">
    <property type="entry name" value="Glycoside hydrolase 38, N terminal domain"/>
    <property type="match status" value="1"/>
</dbReference>
<dbReference type="Pfam" id="PF09261">
    <property type="entry name" value="Alpha-mann_mid"/>
    <property type="match status" value="1"/>
</dbReference>
<evidence type="ECO:0000259" key="5">
    <source>
        <dbReference type="SMART" id="SM00872"/>
    </source>
</evidence>
<dbReference type="Gene3D" id="2.60.40.2220">
    <property type="match status" value="1"/>
</dbReference>
<protein>
    <submittedName>
        <fullName evidence="6">Alpha-mannosidase</fullName>
    </submittedName>
</protein>
<dbReference type="SMART" id="SM00872">
    <property type="entry name" value="Alpha-mann_mid"/>
    <property type="match status" value="1"/>
</dbReference>
<dbReference type="AlphaFoldDB" id="A0A7X0Y226"/>
<dbReference type="Gene3D" id="2.70.98.30">
    <property type="entry name" value="Golgi alpha-mannosidase II, domain 4"/>
    <property type="match status" value="1"/>
</dbReference>
<name>A0A7X0Y226_9LIST</name>
<keyword evidence="2" id="KW-0479">Metal-binding</keyword>
<dbReference type="InterPro" id="IPR000602">
    <property type="entry name" value="Glyco_hydro_38_N"/>
</dbReference>
<proteinExistence type="inferred from homology"/>
<dbReference type="CDD" id="cd10789">
    <property type="entry name" value="GH38N_AMII_ER_cytosolic"/>
    <property type="match status" value="1"/>
</dbReference>
<dbReference type="InterPro" id="IPR011013">
    <property type="entry name" value="Gal_mutarotase_sf_dom"/>
</dbReference>
<dbReference type="SUPFAM" id="SSF88688">
    <property type="entry name" value="Families 57/38 glycoside transferase middle domain"/>
    <property type="match status" value="1"/>
</dbReference>
<evidence type="ECO:0000256" key="2">
    <source>
        <dbReference type="ARBA" id="ARBA00022723"/>
    </source>
</evidence>
<evidence type="ECO:0000256" key="4">
    <source>
        <dbReference type="ARBA" id="ARBA00023295"/>
    </source>
</evidence>
<evidence type="ECO:0000256" key="1">
    <source>
        <dbReference type="ARBA" id="ARBA00009792"/>
    </source>
</evidence>
<reference evidence="6 7" key="1">
    <citation type="submission" date="2020-03" db="EMBL/GenBank/DDBJ databases">
        <title>Soil Listeria distribution.</title>
        <authorList>
            <person name="Liao J."/>
            <person name="Wiedmann M."/>
        </authorList>
    </citation>
    <scope>NUCLEOTIDE SEQUENCE [LARGE SCALE GENOMIC DNA]</scope>
    <source>
        <strain evidence="6 7">FSL L7-0741</strain>
    </source>
</reference>
<dbReference type="SUPFAM" id="SSF88713">
    <property type="entry name" value="Glycoside hydrolase/deacetylase"/>
    <property type="match status" value="1"/>
</dbReference>
<dbReference type="RefSeq" id="WP_185525594.1">
    <property type="nucleotide sequence ID" value="NZ_JAARWN010000001.1"/>
</dbReference>
<dbReference type="InterPro" id="IPR011330">
    <property type="entry name" value="Glyco_hydro/deAcase_b/a-brl"/>
</dbReference>
<dbReference type="PANTHER" id="PTHR46017">
    <property type="entry name" value="ALPHA-MANNOSIDASE 2C1"/>
    <property type="match status" value="1"/>
</dbReference>
<dbReference type="PANTHER" id="PTHR46017:SF1">
    <property type="entry name" value="ALPHA-MANNOSIDASE 2C1"/>
    <property type="match status" value="1"/>
</dbReference>
<evidence type="ECO:0000256" key="3">
    <source>
        <dbReference type="ARBA" id="ARBA00022801"/>
    </source>
</evidence>
<dbReference type="SUPFAM" id="SSF74650">
    <property type="entry name" value="Galactose mutarotase-like"/>
    <property type="match status" value="1"/>
</dbReference>
<dbReference type="Proteomes" id="UP000535908">
    <property type="component" value="Unassembled WGS sequence"/>
</dbReference>
<dbReference type="InterPro" id="IPR015341">
    <property type="entry name" value="Glyco_hydro_38_cen"/>
</dbReference>
<dbReference type="InterPro" id="IPR027291">
    <property type="entry name" value="Glyco_hydro_38_N_sf"/>
</dbReference>
<comment type="similarity">
    <text evidence="1">Belongs to the glycosyl hydrolase 38 family.</text>
</comment>
<dbReference type="InterPro" id="IPR028995">
    <property type="entry name" value="Glyco_hydro_57/38_cen_sf"/>
</dbReference>
<dbReference type="Pfam" id="PF17677">
    <property type="entry name" value="Glyco_hydro38C2"/>
    <property type="match status" value="1"/>
</dbReference>
<feature type="domain" description="Glycoside hydrolase family 38 central" evidence="5">
    <location>
        <begin position="515"/>
        <end position="595"/>
    </location>
</feature>
<dbReference type="GO" id="GO:0009313">
    <property type="term" value="P:oligosaccharide catabolic process"/>
    <property type="evidence" value="ECO:0007669"/>
    <property type="project" value="TreeGrafter"/>
</dbReference>
<dbReference type="GO" id="GO:0004559">
    <property type="term" value="F:alpha-mannosidase activity"/>
    <property type="evidence" value="ECO:0007669"/>
    <property type="project" value="InterPro"/>
</dbReference>
<sequence>MFWKQEKLQNRNREVEGYRYTKSQIISEFEKLEDGDGTIGAYPKGLVFEEKIALGSNWCGRDRYVWLKTDIILPTRLEGQRILGFFDFGKTGDGNNSGFESLLFVNGKPYQGVDQNHKEVFFDDDLAGTQVELIFRLWSGLEGGGKVTTQEHRLNAAFVGYLDTQIDDLYYTASAALQTLDYLDENSTERYGLLQALDQSFRVIDWANPGGPTNVASLYEAGKLLNEKIDAMPKNFDVTVTCVGHTHIDVAWLWRLKHTREKSARSFSTVMRLMEQFPNYEFLQSQPQLYAYIKEDYPEIYEGIKARVADGRWEADGAMWLEADCNIPSGESLVRQILQGTRFFKEEFGKDSKHLWLPDVFGYSWALPQILKRSGIETFMTTKISWNQFNRMPHDTFWWRGIDGSEILTHFITSPDVHDLYYTYNGNITARTVKGVWDNYRDKQWNNELLVSYGFGDGGGGPTREMLEMIARFDKMPGMPKVETGLAGPYFERLHERVETTEEYVHTWNGELYFEYHRGTYTSQAHNKKMNRKLELLLRDAEWFQVLQAARTGTFEAYPSDLLQESWRMVLRNQFHDIIPGSSIQEVYEDCVLEYDEAENLTLAAYDEMSAMDEAAPNAVTLMNSSIWERPRLAEIAIPVEGMVIWKDKDGNRLDSQRNLAGSWIVALDGLPPMGTMTLNYEMVDDIMDAKPLANIRDNSLETDRYRVIWNEAGHFTTIFDKKNDRDVLAKGERGNVLQVFEDKPLNFDAWDIDIYYQEKMREVTQLESVEVIQNGALQATLQMEWLYGDSTISQTIHFYRDSARIDFETALDWHEKQQLLKVAFPVDVMATEATYDIQYGNVKRPTHWNTSWDYARFETVGHQWADLSEKGYGVSILNNCKYGHDIKDHVMRLTLLKSATYPDVTQDQGLHDFTYSLLPHKGDFVEGDVVQEAWALNNPLRVALGAHITQSLLKSNKEQIQIDAVKKAEEEDAIIVRLHEYTGGRCNVHLSSDFQIESWQECDLMERPIDEIRSGDFAFTITPYEIKTFKVKVALAQFE</sequence>
<dbReference type="FunFam" id="1.20.1270.50:FF:000004">
    <property type="entry name" value="alpha-mannosidase 2C1 isoform X1"/>
    <property type="match status" value="1"/>
</dbReference>
<dbReference type="Pfam" id="PF01074">
    <property type="entry name" value="Glyco_hydro_38N"/>
    <property type="match status" value="1"/>
</dbReference>
<dbReference type="InterPro" id="IPR011682">
    <property type="entry name" value="Glyco_hydro_38_C"/>
</dbReference>
<keyword evidence="4" id="KW-0326">Glycosidase</keyword>
<dbReference type="InterPro" id="IPR041147">
    <property type="entry name" value="GH38_C"/>
</dbReference>
<dbReference type="InterPro" id="IPR037094">
    <property type="entry name" value="Glyco_hydro_38_cen_sf"/>
</dbReference>